<evidence type="ECO:0000313" key="2">
    <source>
        <dbReference type="EMBL" id="SHF64409.1"/>
    </source>
</evidence>
<dbReference type="RefSeq" id="WP_158641035.1">
    <property type="nucleotide sequence ID" value="NZ_FQVI01000065.1"/>
</dbReference>
<evidence type="ECO:0000256" key="1">
    <source>
        <dbReference type="SAM" id="Phobius"/>
    </source>
</evidence>
<keyword evidence="3" id="KW-1185">Reference proteome</keyword>
<feature type="transmembrane region" description="Helical" evidence="1">
    <location>
        <begin position="6"/>
        <end position="26"/>
    </location>
</feature>
<keyword evidence="1" id="KW-0472">Membrane</keyword>
<dbReference type="OrthoDB" id="9872830at2"/>
<sequence>MYVFGNIVATVDLLLLFLFSGVGILSRPHEKELKLACGFISSIALVNLLSIVCR</sequence>
<feature type="transmembrane region" description="Helical" evidence="1">
    <location>
        <begin position="33"/>
        <end position="52"/>
    </location>
</feature>
<evidence type="ECO:0000313" key="3">
    <source>
        <dbReference type="Proteomes" id="UP000184245"/>
    </source>
</evidence>
<name>A0A1M5DBN2_9CLOT</name>
<accession>A0A1M5DBN2</accession>
<protein>
    <submittedName>
        <fullName evidence="2">Uncharacterized protein</fullName>
    </submittedName>
</protein>
<organism evidence="2 3">
    <name type="scientific">Lactonifactor longoviformis DSM 17459</name>
    <dbReference type="NCBI Taxonomy" id="1122155"/>
    <lineage>
        <taxon>Bacteria</taxon>
        <taxon>Bacillati</taxon>
        <taxon>Bacillota</taxon>
        <taxon>Clostridia</taxon>
        <taxon>Eubacteriales</taxon>
        <taxon>Clostridiaceae</taxon>
        <taxon>Lactonifactor</taxon>
    </lineage>
</organism>
<keyword evidence="1" id="KW-1133">Transmembrane helix</keyword>
<proteinExistence type="predicted"/>
<gene>
    <name evidence="2" type="ORF">SAMN02745158_04492</name>
</gene>
<dbReference type="AlphaFoldDB" id="A0A1M5DBN2"/>
<reference evidence="2 3" key="1">
    <citation type="submission" date="2016-11" db="EMBL/GenBank/DDBJ databases">
        <authorList>
            <person name="Jaros S."/>
            <person name="Januszkiewicz K."/>
            <person name="Wedrychowicz H."/>
        </authorList>
    </citation>
    <scope>NUCLEOTIDE SEQUENCE [LARGE SCALE GENOMIC DNA]</scope>
    <source>
        <strain evidence="2 3">DSM 17459</strain>
    </source>
</reference>
<keyword evidence="1" id="KW-0812">Transmembrane</keyword>
<dbReference type="Proteomes" id="UP000184245">
    <property type="component" value="Unassembled WGS sequence"/>
</dbReference>
<dbReference type="EMBL" id="FQVI01000065">
    <property type="protein sequence ID" value="SHF64409.1"/>
    <property type="molecule type" value="Genomic_DNA"/>
</dbReference>
<dbReference type="STRING" id="1122155.SAMN02745158_04492"/>